<dbReference type="AlphaFoldDB" id="A0A2R8A997"/>
<keyword evidence="5" id="KW-1185">Reference proteome</keyword>
<protein>
    <submittedName>
        <fullName evidence="4">Ribosomal RNA small subunit methyltransferase C</fullName>
        <ecNumber evidence="4">2.1.1.172</ecNumber>
    </submittedName>
</protein>
<organism evidence="4 5">
    <name type="scientific">Pontivivens insulae</name>
    <dbReference type="NCBI Taxonomy" id="1639689"/>
    <lineage>
        <taxon>Bacteria</taxon>
        <taxon>Pseudomonadati</taxon>
        <taxon>Pseudomonadota</taxon>
        <taxon>Alphaproteobacteria</taxon>
        <taxon>Rhodobacterales</taxon>
        <taxon>Paracoccaceae</taxon>
        <taxon>Pontivivens</taxon>
    </lineage>
</organism>
<dbReference type="Gene3D" id="3.40.50.150">
    <property type="entry name" value="Vaccinia Virus protein VP39"/>
    <property type="match status" value="1"/>
</dbReference>
<dbReference type="GO" id="GO:0052914">
    <property type="term" value="F:16S rRNA (guanine(1207)-N(2))-methyltransferase activity"/>
    <property type="evidence" value="ECO:0007669"/>
    <property type="project" value="UniProtKB-EC"/>
</dbReference>
<dbReference type="OrthoDB" id="5489421at2"/>
<dbReference type="SUPFAM" id="SSF53335">
    <property type="entry name" value="S-adenosyl-L-methionine-dependent methyltransferases"/>
    <property type="match status" value="1"/>
</dbReference>
<evidence type="ECO:0000313" key="5">
    <source>
        <dbReference type="Proteomes" id="UP000244932"/>
    </source>
</evidence>
<dbReference type="RefSeq" id="WP_108781558.1">
    <property type="nucleotide sequence ID" value="NZ_OMKW01000002.1"/>
</dbReference>
<evidence type="ECO:0000256" key="1">
    <source>
        <dbReference type="ARBA" id="ARBA00022603"/>
    </source>
</evidence>
<feature type="domain" description="Methyltransferase small" evidence="3">
    <location>
        <begin position="45"/>
        <end position="169"/>
    </location>
</feature>
<keyword evidence="2" id="KW-0949">S-adenosyl-L-methionine</keyword>
<dbReference type="Pfam" id="PF05175">
    <property type="entry name" value="MTS"/>
    <property type="match status" value="1"/>
</dbReference>
<dbReference type="PROSITE" id="PS00092">
    <property type="entry name" value="N6_MTASE"/>
    <property type="match status" value="1"/>
</dbReference>
<evidence type="ECO:0000313" key="4">
    <source>
        <dbReference type="EMBL" id="SPF28799.1"/>
    </source>
</evidence>
<dbReference type="PANTHER" id="PTHR47739:SF1">
    <property type="entry name" value="TRNA1(VAL) (ADENINE(37)-N6)-METHYLTRANSFERASE"/>
    <property type="match status" value="1"/>
</dbReference>
<dbReference type="EMBL" id="OMKW01000002">
    <property type="protein sequence ID" value="SPF28799.1"/>
    <property type="molecule type" value="Genomic_DNA"/>
</dbReference>
<dbReference type="EC" id="2.1.1.172" evidence="4"/>
<dbReference type="Proteomes" id="UP000244932">
    <property type="component" value="Unassembled WGS sequence"/>
</dbReference>
<evidence type="ECO:0000259" key="3">
    <source>
        <dbReference type="Pfam" id="PF05175"/>
    </source>
</evidence>
<evidence type="ECO:0000256" key="2">
    <source>
        <dbReference type="ARBA" id="ARBA00022691"/>
    </source>
</evidence>
<proteinExistence type="predicted"/>
<keyword evidence="4" id="KW-0808">Transferase</keyword>
<accession>A0A2R8A997</accession>
<dbReference type="InterPro" id="IPR007848">
    <property type="entry name" value="Small_mtfrase_dom"/>
</dbReference>
<keyword evidence="1 4" id="KW-0489">Methyltransferase</keyword>
<sequence>MSQFAEDALTHDGFLGGAVTISQPRSGYRAATDPVWLAASCTAGAGEAVLELGCGAGTAMVCLAHRTRAKVTGVEVQSAYAALARRNIAANGVVGEVVEGDVGQLPPHLRARSFDHVIFNPPYFAPTSVAADDEGRDVAHREATPLAVWMDTALRRLRPKGTLTIIHRTENLDRILTELQGRAGSVQVRPLAARAGRMADRVLVRAIKTGRAPLRLLAPAVVHDGAEHLADRPDFSSLAEGILRRGEALRWEV</sequence>
<dbReference type="InterPro" id="IPR050210">
    <property type="entry name" value="tRNA_Adenine-N(6)_MTase"/>
</dbReference>
<dbReference type="PANTHER" id="PTHR47739">
    <property type="entry name" value="TRNA1(VAL) (ADENINE(37)-N6)-METHYLTRANSFERASE"/>
    <property type="match status" value="1"/>
</dbReference>
<gene>
    <name evidence="4" type="primary">rsmC_1</name>
    <name evidence="4" type="ORF">POI8812_01102</name>
</gene>
<name>A0A2R8A997_9RHOB</name>
<dbReference type="InterPro" id="IPR002052">
    <property type="entry name" value="DNA_methylase_N6_adenine_CS"/>
</dbReference>
<dbReference type="InterPro" id="IPR029063">
    <property type="entry name" value="SAM-dependent_MTases_sf"/>
</dbReference>
<dbReference type="CDD" id="cd02440">
    <property type="entry name" value="AdoMet_MTases"/>
    <property type="match status" value="1"/>
</dbReference>
<dbReference type="GO" id="GO:0003676">
    <property type="term" value="F:nucleic acid binding"/>
    <property type="evidence" value="ECO:0007669"/>
    <property type="project" value="InterPro"/>
</dbReference>
<reference evidence="4 5" key="1">
    <citation type="submission" date="2018-03" db="EMBL/GenBank/DDBJ databases">
        <authorList>
            <person name="Keele B.F."/>
        </authorList>
    </citation>
    <scope>NUCLEOTIDE SEQUENCE [LARGE SCALE GENOMIC DNA]</scope>
    <source>
        <strain evidence="4 5">CeCT 8812</strain>
    </source>
</reference>